<keyword evidence="4 10" id="KW-0808">Transferase</keyword>
<keyword evidence="5" id="KW-0547">Nucleotide-binding</keyword>
<dbReference type="GO" id="GO:0009228">
    <property type="term" value="P:thiamine biosynthetic process"/>
    <property type="evidence" value="ECO:0007669"/>
    <property type="project" value="UniProtKB-KW"/>
</dbReference>
<dbReference type="InterPro" id="IPR013749">
    <property type="entry name" value="PM/HMP-P_kinase-1"/>
</dbReference>
<dbReference type="GO" id="GO:0005829">
    <property type="term" value="C:cytosol"/>
    <property type="evidence" value="ECO:0007669"/>
    <property type="project" value="TreeGrafter"/>
</dbReference>
<dbReference type="FunFam" id="3.40.1190.20:FF:000003">
    <property type="entry name" value="Phosphomethylpyrimidine kinase ThiD"/>
    <property type="match status" value="1"/>
</dbReference>
<dbReference type="PANTHER" id="PTHR20858:SF17">
    <property type="entry name" value="HYDROXYMETHYLPYRIMIDINE_PHOSPHOMETHYLPYRIMIDINE KINASE THI20-RELATED"/>
    <property type="match status" value="1"/>
</dbReference>
<dbReference type="NCBIfam" id="TIGR00097">
    <property type="entry name" value="HMP-P_kinase"/>
    <property type="match status" value="1"/>
</dbReference>
<keyword evidence="8" id="KW-0784">Thiamine biosynthesis</keyword>
<comment type="caution">
    <text evidence="10">The sequence shown here is derived from an EMBL/GenBank/DDBJ whole genome shotgun (WGS) entry which is preliminary data.</text>
</comment>
<name>A0A9E2BGJ7_PSYF1</name>
<comment type="catalytic activity">
    <reaction evidence="2">
        <text>4-amino-2-methyl-5-(phosphooxymethyl)pyrimidine + ATP = 4-amino-2-methyl-5-(diphosphooxymethyl)pyrimidine + ADP</text>
        <dbReference type="Rhea" id="RHEA:19893"/>
        <dbReference type="ChEBI" id="CHEBI:30616"/>
        <dbReference type="ChEBI" id="CHEBI:57841"/>
        <dbReference type="ChEBI" id="CHEBI:58354"/>
        <dbReference type="ChEBI" id="CHEBI:456216"/>
        <dbReference type="EC" id="2.7.4.7"/>
    </reaction>
</comment>
<evidence type="ECO:0000313" key="10">
    <source>
        <dbReference type="EMBL" id="MBT9145190.1"/>
    </source>
</evidence>
<dbReference type="GO" id="GO:0008902">
    <property type="term" value="F:hydroxymethylpyrimidine kinase activity"/>
    <property type="evidence" value="ECO:0007669"/>
    <property type="project" value="UniProtKB-EC"/>
</dbReference>
<keyword evidence="7" id="KW-0067">ATP-binding</keyword>
<dbReference type="Pfam" id="PF08543">
    <property type="entry name" value="Phos_pyr_kin"/>
    <property type="match status" value="1"/>
</dbReference>
<sequence>MAGLPLALTIAGSDSGGGAGIQADLKTFSALKVFGMSVITALTAQNTLGVQGIYDISPEFVCQQIDSIFQDMGADAVKTGMLSNSSTILLVAQKMREYKVGKLVVDPVMVAKGGDRLLKEEAESTLKEVLLPLCLVVTPNIPEAEVISGISIRSLREMKEAARIIHQKGAKNVVLKGGHLEGNQSTDLLYDGQNFRELSAPRINTANTHGTGCTFASAITAYLARGSGLEEAVEKAKQYLTNILELSVSLNIGKGVGPLNHLANLYTLNKK</sequence>
<evidence type="ECO:0000256" key="6">
    <source>
        <dbReference type="ARBA" id="ARBA00022777"/>
    </source>
</evidence>
<evidence type="ECO:0000256" key="5">
    <source>
        <dbReference type="ARBA" id="ARBA00022741"/>
    </source>
</evidence>
<dbReference type="InterPro" id="IPR004399">
    <property type="entry name" value="HMP/HMP-P_kinase_dom"/>
</dbReference>
<dbReference type="SUPFAM" id="SSF53613">
    <property type="entry name" value="Ribokinase-like"/>
    <property type="match status" value="1"/>
</dbReference>
<dbReference type="AlphaFoldDB" id="A0A9E2BGJ7"/>
<accession>A0A9E2BGJ7</accession>
<evidence type="ECO:0000256" key="7">
    <source>
        <dbReference type="ARBA" id="ARBA00022840"/>
    </source>
</evidence>
<gene>
    <name evidence="10" type="primary">thiD</name>
    <name evidence="10" type="ORF">DDT42_01060</name>
</gene>
<dbReference type="GO" id="GO:0008972">
    <property type="term" value="F:phosphomethylpyrimidine kinase activity"/>
    <property type="evidence" value="ECO:0007669"/>
    <property type="project" value="UniProtKB-EC"/>
</dbReference>
<feature type="domain" description="Pyridoxamine kinase/Phosphomethylpyrimidine kinase" evidence="9">
    <location>
        <begin position="14"/>
        <end position="260"/>
    </location>
</feature>
<comment type="pathway">
    <text evidence="3">Cofactor biosynthesis; thiamine diphosphate biosynthesis; 4-amino-2-methyl-5-diphosphomethylpyrimidine from 5-amino-1-(5-phospho-D-ribosyl)imidazole: step 3/3.</text>
</comment>
<dbReference type="Proteomes" id="UP000811545">
    <property type="component" value="Unassembled WGS sequence"/>
</dbReference>
<proteinExistence type="predicted"/>
<evidence type="ECO:0000256" key="2">
    <source>
        <dbReference type="ARBA" id="ARBA00000565"/>
    </source>
</evidence>
<dbReference type="InterPro" id="IPR029056">
    <property type="entry name" value="Ribokinase-like"/>
</dbReference>
<dbReference type="EMBL" id="QLTW01000059">
    <property type="protein sequence ID" value="MBT9145190.1"/>
    <property type="molecule type" value="Genomic_DNA"/>
</dbReference>
<evidence type="ECO:0000256" key="3">
    <source>
        <dbReference type="ARBA" id="ARBA00004769"/>
    </source>
</evidence>
<evidence type="ECO:0000256" key="1">
    <source>
        <dbReference type="ARBA" id="ARBA00000151"/>
    </source>
</evidence>
<dbReference type="CDD" id="cd01169">
    <property type="entry name" value="HMPP_kinase"/>
    <property type="match status" value="1"/>
</dbReference>
<evidence type="ECO:0000256" key="8">
    <source>
        <dbReference type="ARBA" id="ARBA00022977"/>
    </source>
</evidence>
<evidence type="ECO:0000256" key="4">
    <source>
        <dbReference type="ARBA" id="ARBA00022679"/>
    </source>
</evidence>
<organism evidence="10 11">
    <name type="scientific">Psychracetigena formicireducens</name>
    <dbReference type="NCBI Taxonomy" id="2986056"/>
    <lineage>
        <taxon>Bacteria</taxon>
        <taxon>Bacillati</taxon>
        <taxon>Candidatus Lithacetigenota</taxon>
        <taxon>Candidatus Psychracetigena</taxon>
    </lineage>
</organism>
<reference evidence="10 11" key="1">
    <citation type="journal article" date="2021" name="bioRxiv">
        <title>Unique metabolic strategies in Hadean analogues reveal hints for primordial physiology.</title>
        <authorList>
            <person name="Nobu M.K."/>
            <person name="Nakai R."/>
            <person name="Tamazawa S."/>
            <person name="Mori H."/>
            <person name="Toyoda A."/>
            <person name="Ijiri A."/>
            <person name="Suzuki S."/>
            <person name="Kurokawa K."/>
            <person name="Kamagata Y."/>
            <person name="Tamaki H."/>
        </authorList>
    </citation>
    <scope>NUCLEOTIDE SEQUENCE [LARGE SCALE GENOMIC DNA]</scope>
    <source>
        <strain evidence="10">BS525</strain>
    </source>
</reference>
<keyword evidence="6 10" id="KW-0418">Kinase</keyword>
<evidence type="ECO:0000259" key="9">
    <source>
        <dbReference type="Pfam" id="PF08543"/>
    </source>
</evidence>
<comment type="catalytic activity">
    <reaction evidence="1">
        <text>4-amino-5-hydroxymethyl-2-methylpyrimidine + ATP = 4-amino-2-methyl-5-(phosphooxymethyl)pyrimidine + ADP + H(+)</text>
        <dbReference type="Rhea" id="RHEA:23096"/>
        <dbReference type="ChEBI" id="CHEBI:15378"/>
        <dbReference type="ChEBI" id="CHEBI:16892"/>
        <dbReference type="ChEBI" id="CHEBI:30616"/>
        <dbReference type="ChEBI" id="CHEBI:58354"/>
        <dbReference type="ChEBI" id="CHEBI:456216"/>
        <dbReference type="EC" id="2.7.1.49"/>
    </reaction>
</comment>
<dbReference type="GO" id="GO:0005524">
    <property type="term" value="F:ATP binding"/>
    <property type="evidence" value="ECO:0007669"/>
    <property type="project" value="UniProtKB-KW"/>
</dbReference>
<evidence type="ECO:0000313" key="11">
    <source>
        <dbReference type="Proteomes" id="UP000811545"/>
    </source>
</evidence>
<dbReference type="Gene3D" id="3.40.1190.20">
    <property type="match status" value="1"/>
</dbReference>
<dbReference type="EC" id="2.7.1.49" evidence="10"/>
<dbReference type="PANTHER" id="PTHR20858">
    <property type="entry name" value="PHOSPHOMETHYLPYRIMIDINE KINASE"/>
    <property type="match status" value="1"/>
</dbReference>
<protein>
    <submittedName>
        <fullName evidence="10">Hydroxymethylpyrimidine/phosphomethylpyrimidine kinase</fullName>
        <ecNumber evidence="10">2.7.1.49</ecNumber>
    </submittedName>
</protein>